<dbReference type="OrthoDB" id="9775513at2"/>
<evidence type="ECO:0000256" key="4">
    <source>
        <dbReference type="ARBA" id="ARBA00022475"/>
    </source>
</evidence>
<evidence type="ECO:0000256" key="1">
    <source>
        <dbReference type="ARBA" id="ARBA00004377"/>
    </source>
</evidence>
<dbReference type="RefSeq" id="WP_084522802.1">
    <property type="nucleotide sequence ID" value="NZ_FQUZ01000006.1"/>
</dbReference>
<dbReference type="PRINTS" id="PR01490">
    <property type="entry name" value="RTXTOXIND"/>
</dbReference>
<keyword evidence="3 9" id="KW-0813">Transport</keyword>
<evidence type="ECO:0000256" key="7">
    <source>
        <dbReference type="ARBA" id="ARBA00022989"/>
    </source>
</evidence>
<evidence type="ECO:0000256" key="2">
    <source>
        <dbReference type="ARBA" id="ARBA00009477"/>
    </source>
</evidence>
<dbReference type="InterPro" id="IPR006144">
    <property type="entry name" value="Secretion_HlyD_CS"/>
</dbReference>
<dbReference type="InterPro" id="IPR010129">
    <property type="entry name" value="T1SS_HlyD"/>
</dbReference>
<organism evidence="14 15">
    <name type="scientific">Lampropedia hyalina DSM 16112</name>
    <dbReference type="NCBI Taxonomy" id="1122156"/>
    <lineage>
        <taxon>Bacteria</taxon>
        <taxon>Pseudomonadati</taxon>
        <taxon>Pseudomonadota</taxon>
        <taxon>Betaproteobacteria</taxon>
        <taxon>Burkholderiales</taxon>
        <taxon>Comamonadaceae</taxon>
        <taxon>Lampropedia</taxon>
    </lineage>
</organism>
<keyword evidence="10" id="KW-0175">Coiled coil</keyword>
<comment type="subcellular location">
    <subcellularLocation>
        <location evidence="1 9">Cell inner membrane</location>
        <topology evidence="1 9">Single-pass membrane protein</topology>
    </subcellularLocation>
</comment>
<evidence type="ECO:0000313" key="14">
    <source>
        <dbReference type="EMBL" id="SHE74816.1"/>
    </source>
</evidence>
<gene>
    <name evidence="14" type="ORF">SAMN02745117_00779</name>
</gene>
<feature type="region of interest" description="Disordered" evidence="11">
    <location>
        <begin position="1"/>
        <end position="26"/>
    </location>
</feature>
<dbReference type="InterPro" id="IPR058781">
    <property type="entry name" value="HH_AprE-like"/>
</dbReference>
<evidence type="ECO:0000256" key="8">
    <source>
        <dbReference type="ARBA" id="ARBA00023136"/>
    </source>
</evidence>
<dbReference type="AlphaFoldDB" id="A0A1M4W0S4"/>
<proteinExistence type="inferred from homology"/>
<feature type="domain" description="AprE-like long alpha-helical hairpin" evidence="12">
    <location>
        <begin position="113"/>
        <end position="305"/>
    </location>
</feature>
<dbReference type="PROSITE" id="PS00543">
    <property type="entry name" value="HLYD_FAMILY"/>
    <property type="match status" value="1"/>
</dbReference>
<evidence type="ECO:0000256" key="6">
    <source>
        <dbReference type="ARBA" id="ARBA00022692"/>
    </source>
</evidence>
<evidence type="ECO:0000256" key="9">
    <source>
        <dbReference type="RuleBase" id="RU365093"/>
    </source>
</evidence>
<dbReference type="EMBL" id="FQUZ01000006">
    <property type="protein sequence ID" value="SHE74816.1"/>
    <property type="molecule type" value="Genomic_DNA"/>
</dbReference>
<dbReference type="Proteomes" id="UP000184327">
    <property type="component" value="Unassembled WGS sequence"/>
</dbReference>
<dbReference type="Gene3D" id="2.40.50.100">
    <property type="match status" value="1"/>
</dbReference>
<keyword evidence="5 9" id="KW-0997">Cell inner membrane</keyword>
<name>A0A1M4W0S4_9BURK</name>
<feature type="domain" description="AprE-like beta-barrel" evidence="13">
    <location>
        <begin position="348"/>
        <end position="437"/>
    </location>
</feature>
<dbReference type="SUPFAM" id="SSF111369">
    <property type="entry name" value="HlyD-like secretion proteins"/>
    <property type="match status" value="2"/>
</dbReference>
<feature type="coiled-coil region" evidence="10">
    <location>
        <begin position="250"/>
        <end position="306"/>
    </location>
</feature>
<dbReference type="NCBIfam" id="TIGR01843">
    <property type="entry name" value="type_I_hlyD"/>
    <property type="match status" value="1"/>
</dbReference>
<accession>A0A1M4W0S4</accession>
<comment type="similarity">
    <text evidence="2 9">Belongs to the membrane fusion protein (MFP) (TC 8.A.1) family.</text>
</comment>
<evidence type="ECO:0000256" key="5">
    <source>
        <dbReference type="ARBA" id="ARBA00022519"/>
    </source>
</evidence>
<reference evidence="14 15" key="1">
    <citation type="submission" date="2016-11" db="EMBL/GenBank/DDBJ databases">
        <authorList>
            <person name="Jaros S."/>
            <person name="Januszkiewicz K."/>
            <person name="Wedrychowicz H."/>
        </authorList>
    </citation>
    <scope>NUCLEOTIDE SEQUENCE [LARGE SCALE GENOMIC DNA]</scope>
    <source>
        <strain evidence="14 15">DSM 16112</strain>
    </source>
</reference>
<keyword evidence="15" id="KW-1185">Reference proteome</keyword>
<protein>
    <recommendedName>
        <fullName evidence="9">Membrane fusion protein (MFP) family protein</fullName>
    </recommendedName>
</protein>
<evidence type="ECO:0000256" key="10">
    <source>
        <dbReference type="SAM" id="Coils"/>
    </source>
</evidence>
<feature type="coiled-coil region" evidence="10">
    <location>
        <begin position="177"/>
        <end position="218"/>
    </location>
</feature>
<dbReference type="PANTHER" id="PTHR30386:SF17">
    <property type="entry name" value="ALKALINE PROTEASE SECRETION PROTEIN APRE"/>
    <property type="match status" value="1"/>
</dbReference>
<dbReference type="GO" id="GO:0009306">
    <property type="term" value="P:protein secretion"/>
    <property type="evidence" value="ECO:0007669"/>
    <property type="project" value="InterPro"/>
</dbReference>
<feature type="transmembrane region" description="Helical" evidence="9">
    <location>
        <begin position="40"/>
        <end position="58"/>
    </location>
</feature>
<dbReference type="Pfam" id="PF25994">
    <property type="entry name" value="HH_AprE"/>
    <property type="match status" value="1"/>
</dbReference>
<dbReference type="Pfam" id="PF26002">
    <property type="entry name" value="Beta-barrel_AprE"/>
    <property type="match status" value="1"/>
</dbReference>
<evidence type="ECO:0000313" key="15">
    <source>
        <dbReference type="Proteomes" id="UP000184327"/>
    </source>
</evidence>
<keyword evidence="7 9" id="KW-1133">Transmembrane helix</keyword>
<evidence type="ECO:0000256" key="11">
    <source>
        <dbReference type="SAM" id="MobiDB-lite"/>
    </source>
</evidence>
<evidence type="ECO:0000259" key="12">
    <source>
        <dbReference type="Pfam" id="PF25994"/>
    </source>
</evidence>
<dbReference type="GO" id="GO:0005886">
    <property type="term" value="C:plasma membrane"/>
    <property type="evidence" value="ECO:0007669"/>
    <property type="project" value="UniProtKB-SubCell"/>
</dbReference>
<keyword evidence="8 9" id="KW-0472">Membrane</keyword>
<sequence>MSGGNSDNRDNSGVLTETAPQNSSATTAGIRLDEKAYVRWGWLVVLLGFVGFVAWAALAPLDKGIPATGTVTVSGHRKVVQSAVDGRIARILVQDGQAVQEGQPLLHLDETSARAAADSLRIQWATLRASAARLTAERDGTDRVTFTPDLADLAATGADVRVQAALELQHQLFASRRQALASEINAMQESVAGHESELAGLRETLAARRQQQQALQEQVTGLRALAQDGYVSRNRLLDTERLLAQTIGALAEESGRLGQLQRQIAEQRLRIVQRRQQYQADVRAQLADARVQAESTTERLAAAEYELGHATIAAPATGNVVGLNVFTEGGYVRAGEKLMDVVPGGQPLTVQAQIPVNLIDKVHPGLEVEIMFTAFNQNRTPNIPGTVKVLGADRLEEERTGLPYYPMEVEVTTEGMEKLAGLDLRPGMPAQVLVRTGERTLLSYLFKPLTDRFHLALGEE</sequence>
<evidence type="ECO:0000256" key="3">
    <source>
        <dbReference type="ARBA" id="ARBA00022448"/>
    </source>
</evidence>
<keyword evidence="4 9" id="KW-1003">Cell membrane</keyword>
<evidence type="ECO:0000259" key="13">
    <source>
        <dbReference type="Pfam" id="PF26002"/>
    </source>
</evidence>
<dbReference type="InterPro" id="IPR050739">
    <property type="entry name" value="MFP"/>
</dbReference>
<keyword evidence="6 9" id="KW-0812">Transmembrane</keyword>
<dbReference type="PANTHER" id="PTHR30386">
    <property type="entry name" value="MEMBRANE FUSION SUBUNIT OF EMRAB-TOLC MULTIDRUG EFFLUX PUMP"/>
    <property type="match status" value="1"/>
</dbReference>
<dbReference type="Gene3D" id="2.40.30.170">
    <property type="match status" value="1"/>
</dbReference>
<dbReference type="InterPro" id="IPR058982">
    <property type="entry name" value="Beta-barrel_AprE"/>
</dbReference>
<dbReference type="STRING" id="1122156.SAMN02745117_00779"/>